<evidence type="ECO:0000313" key="1">
    <source>
        <dbReference type="EMBL" id="EIW74252.1"/>
    </source>
</evidence>
<accession>R7SEU4</accession>
<evidence type="ECO:0000313" key="2">
    <source>
        <dbReference type="Proteomes" id="UP000053558"/>
    </source>
</evidence>
<organism evidence="1 2">
    <name type="scientific">Coniophora puteana (strain RWD-64-598)</name>
    <name type="common">Brown rot fungus</name>
    <dbReference type="NCBI Taxonomy" id="741705"/>
    <lineage>
        <taxon>Eukaryota</taxon>
        <taxon>Fungi</taxon>
        <taxon>Dikarya</taxon>
        <taxon>Basidiomycota</taxon>
        <taxon>Agaricomycotina</taxon>
        <taxon>Agaricomycetes</taxon>
        <taxon>Agaricomycetidae</taxon>
        <taxon>Boletales</taxon>
        <taxon>Coniophorineae</taxon>
        <taxon>Coniophoraceae</taxon>
        <taxon>Coniophora</taxon>
    </lineage>
</organism>
<proteinExistence type="predicted"/>
<gene>
    <name evidence="1" type="ORF">CONPUDRAFT_147862</name>
</gene>
<dbReference type="GeneID" id="19202384"/>
<reference evidence="2" key="1">
    <citation type="journal article" date="2012" name="Science">
        <title>The Paleozoic origin of enzymatic lignin decomposition reconstructed from 31 fungal genomes.</title>
        <authorList>
            <person name="Floudas D."/>
            <person name="Binder M."/>
            <person name="Riley R."/>
            <person name="Barry K."/>
            <person name="Blanchette R.A."/>
            <person name="Henrissat B."/>
            <person name="Martinez A.T."/>
            <person name="Otillar R."/>
            <person name="Spatafora J.W."/>
            <person name="Yadav J.S."/>
            <person name="Aerts A."/>
            <person name="Benoit I."/>
            <person name="Boyd A."/>
            <person name="Carlson A."/>
            <person name="Copeland A."/>
            <person name="Coutinho P.M."/>
            <person name="de Vries R.P."/>
            <person name="Ferreira P."/>
            <person name="Findley K."/>
            <person name="Foster B."/>
            <person name="Gaskell J."/>
            <person name="Glotzer D."/>
            <person name="Gorecki P."/>
            <person name="Heitman J."/>
            <person name="Hesse C."/>
            <person name="Hori C."/>
            <person name="Igarashi K."/>
            <person name="Jurgens J.A."/>
            <person name="Kallen N."/>
            <person name="Kersten P."/>
            <person name="Kohler A."/>
            <person name="Kuees U."/>
            <person name="Kumar T.K.A."/>
            <person name="Kuo A."/>
            <person name="LaButti K."/>
            <person name="Larrondo L.F."/>
            <person name="Lindquist E."/>
            <person name="Ling A."/>
            <person name="Lombard V."/>
            <person name="Lucas S."/>
            <person name="Lundell T."/>
            <person name="Martin R."/>
            <person name="McLaughlin D.J."/>
            <person name="Morgenstern I."/>
            <person name="Morin E."/>
            <person name="Murat C."/>
            <person name="Nagy L.G."/>
            <person name="Nolan M."/>
            <person name="Ohm R.A."/>
            <person name="Patyshakuliyeva A."/>
            <person name="Rokas A."/>
            <person name="Ruiz-Duenas F.J."/>
            <person name="Sabat G."/>
            <person name="Salamov A."/>
            <person name="Samejima M."/>
            <person name="Schmutz J."/>
            <person name="Slot J.C."/>
            <person name="St John F."/>
            <person name="Stenlid J."/>
            <person name="Sun H."/>
            <person name="Sun S."/>
            <person name="Syed K."/>
            <person name="Tsang A."/>
            <person name="Wiebenga A."/>
            <person name="Young D."/>
            <person name="Pisabarro A."/>
            <person name="Eastwood D.C."/>
            <person name="Martin F."/>
            <person name="Cullen D."/>
            <person name="Grigoriev I.V."/>
            <person name="Hibbett D.S."/>
        </authorList>
    </citation>
    <scope>NUCLEOTIDE SEQUENCE [LARGE SCALE GENOMIC DNA]</scope>
    <source>
        <strain evidence="2">RWD-64-598 SS2</strain>
    </source>
</reference>
<dbReference type="KEGG" id="cput:CONPUDRAFT_147862"/>
<dbReference type="AlphaFoldDB" id="R7SEU4"/>
<dbReference type="Proteomes" id="UP000053558">
    <property type="component" value="Unassembled WGS sequence"/>
</dbReference>
<sequence>MTACDTPLHPHYPGAFGVIAHADKHEQCTSLSPQTTGVRMHGPRTSCDALASCITTGPDQTLATGVPEAAHSASRVAISMWRPFAQPKEQVTLSPPMFGSGSKQCLHTKPHYTVYLHLPLTTVRSTPPRAHTIMIDWHPPTAPVRAAPSISIVQRPPSHLARVRTLEGMRRALRSLVLHCGEHAPSQEQEAWLRHISERFNINSVRFVDYFGRPSATSETFIGRFWTTDNHAILEQDRSSKLRYVQTAYINPAVA</sequence>
<dbReference type="RefSeq" id="XP_007775610.1">
    <property type="nucleotide sequence ID" value="XM_007777420.1"/>
</dbReference>
<name>R7SEU4_CONPW</name>
<keyword evidence="2" id="KW-1185">Reference proteome</keyword>
<dbReference type="EMBL" id="JH711593">
    <property type="protein sequence ID" value="EIW74252.1"/>
    <property type="molecule type" value="Genomic_DNA"/>
</dbReference>
<protein>
    <submittedName>
        <fullName evidence="1">Uncharacterized protein</fullName>
    </submittedName>
</protein>